<feature type="transmembrane region" description="Helical" evidence="4">
    <location>
        <begin position="6"/>
        <end position="27"/>
    </location>
</feature>
<reference evidence="5 6" key="1">
    <citation type="submission" date="2021-03" db="EMBL/GenBank/DDBJ databases">
        <title>Genomic Encyclopedia of Type Strains, Phase IV (KMG-IV): sequencing the most valuable type-strain genomes for metagenomic binning, comparative biology and taxonomic classification.</title>
        <authorList>
            <person name="Goeker M."/>
        </authorList>
    </citation>
    <scope>NUCLEOTIDE SEQUENCE [LARGE SCALE GENOMIC DNA]</scope>
    <source>
        <strain evidence="5 6">DSM 28650</strain>
    </source>
</reference>
<comment type="caution">
    <text evidence="5">The sequence shown here is derived from an EMBL/GenBank/DDBJ whole genome shotgun (WGS) entry which is preliminary data.</text>
</comment>
<gene>
    <name evidence="5" type="ORF">J2Z44_000575</name>
</gene>
<keyword evidence="4" id="KW-1133">Transmembrane helix</keyword>
<keyword evidence="4" id="KW-0472">Membrane</keyword>
<dbReference type="Gene3D" id="3.90.550.10">
    <property type="entry name" value="Spore Coat Polysaccharide Biosynthesis Protein SpsA, Chain A"/>
    <property type="match status" value="1"/>
</dbReference>
<evidence type="ECO:0000313" key="6">
    <source>
        <dbReference type="Proteomes" id="UP001519308"/>
    </source>
</evidence>
<evidence type="ECO:0000313" key="5">
    <source>
        <dbReference type="EMBL" id="MBP2020791.1"/>
    </source>
</evidence>
<dbReference type="InterPro" id="IPR029044">
    <property type="entry name" value="Nucleotide-diphossugar_trans"/>
</dbReference>
<comment type="similarity">
    <text evidence="1">Belongs to the glycosyltransferase 2 family.</text>
</comment>
<keyword evidence="6" id="KW-1185">Reference proteome</keyword>
<dbReference type="CDD" id="cd06423">
    <property type="entry name" value="CESA_like"/>
    <property type="match status" value="1"/>
</dbReference>
<dbReference type="Pfam" id="PF13641">
    <property type="entry name" value="Glyco_tranf_2_3"/>
    <property type="match status" value="1"/>
</dbReference>
<feature type="transmembrane region" description="Helical" evidence="4">
    <location>
        <begin position="340"/>
        <end position="359"/>
    </location>
</feature>
<sequence>MGLYIFIKIALFLNLIITVYLVINNCFHFLQILMGISILDFNFKKSNYLNYEKYKSSNNMVPISLLVPAFNEEITIVESVKSFLKLDYNLYEVIVINDGSKDNTLTKLIESFDLLEVKEPVRKIIKTKEVRAVYRNMNIKNLVVIDKENGGKADALNCGINMSKYPLFVSVDADCLLDIEALTRISFPFVLDKTIIAAGGVIRIANECTIIDGEIKNIVLPKKWITMFQLVEYLRAFFLGRAAFDYFHSLLIISGAFGAFNKEAVLKVGGYTPNTIGEDMELILKLHKHMINKKQKYKILFLPDPICWTQVPDSIRDLRKQRERWQIGLMDCLFKHKDMFLNYKYGVVGLIAIPYYWIFETIGPLVDLLVFILIPILMYLGIIRLAPFWVLLLITLLVGLIQSLAAILTEQFTFNKYPKFSQLFKLTIYSILENFGYRQLIVLFRINGLLKYKKNKHTWGKIKRKAF</sequence>
<dbReference type="SUPFAM" id="SSF53448">
    <property type="entry name" value="Nucleotide-diphospho-sugar transferases"/>
    <property type="match status" value="1"/>
</dbReference>
<evidence type="ECO:0000256" key="2">
    <source>
        <dbReference type="ARBA" id="ARBA00022676"/>
    </source>
</evidence>
<evidence type="ECO:0000256" key="3">
    <source>
        <dbReference type="ARBA" id="ARBA00022679"/>
    </source>
</evidence>
<protein>
    <submittedName>
        <fullName evidence="5">Cellulose synthase/poly-beta-1,6-N-acetylglucosamine synthase-like glycosyltransferase</fullName>
    </submittedName>
</protein>
<feature type="transmembrane region" description="Helical" evidence="4">
    <location>
        <begin position="428"/>
        <end position="446"/>
    </location>
</feature>
<evidence type="ECO:0000256" key="1">
    <source>
        <dbReference type="ARBA" id="ARBA00006739"/>
    </source>
</evidence>
<accession>A0ABS4K0W5</accession>
<feature type="transmembrane region" description="Helical" evidence="4">
    <location>
        <begin position="389"/>
        <end position="408"/>
    </location>
</feature>
<organism evidence="5 6">
    <name type="scientific">Clostridium punense</name>
    <dbReference type="NCBI Taxonomy" id="1054297"/>
    <lineage>
        <taxon>Bacteria</taxon>
        <taxon>Bacillati</taxon>
        <taxon>Bacillota</taxon>
        <taxon>Clostridia</taxon>
        <taxon>Eubacteriales</taxon>
        <taxon>Clostridiaceae</taxon>
        <taxon>Clostridium</taxon>
    </lineage>
</organism>
<keyword evidence="4" id="KW-0812">Transmembrane</keyword>
<keyword evidence="2" id="KW-0328">Glycosyltransferase</keyword>
<keyword evidence="3" id="KW-0808">Transferase</keyword>
<name>A0ABS4K0W5_9CLOT</name>
<feature type="transmembrane region" description="Helical" evidence="4">
    <location>
        <begin position="365"/>
        <end position="382"/>
    </location>
</feature>
<proteinExistence type="inferred from homology"/>
<dbReference type="PANTHER" id="PTHR43630">
    <property type="entry name" value="POLY-BETA-1,6-N-ACETYL-D-GLUCOSAMINE SYNTHASE"/>
    <property type="match status" value="1"/>
</dbReference>
<dbReference type="PANTHER" id="PTHR43630:SF1">
    <property type="entry name" value="POLY-BETA-1,6-N-ACETYL-D-GLUCOSAMINE SYNTHASE"/>
    <property type="match status" value="1"/>
</dbReference>
<dbReference type="Proteomes" id="UP001519308">
    <property type="component" value="Unassembled WGS sequence"/>
</dbReference>
<dbReference type="RefSeq" id="WP_021281428.1">
    <property type="nucleotide sequence ID" value="NZ_JAGGLL010000003.1"/>
</dbReference>
<evidence type="ECO:0000256" key="4">
    <source>
        <dbReference type="SAM" id="Phobius"/>
    </source>
</evidence>
<dbReference type="EMBL" id="JAGGLL010000003">
    <property type="protein sequence ID" value="MBP2020791.1"/>
    <property type="molecule type" value="Genomic_DNA"/>
</dbReference>